<dbReference type="InterPro" id="IPR058163">
    <property type="entry name" value="LysR-type_TF_proteobact-type"/>
</dbReference>
<dbReference type="InterPro" id="IPR005119">
    <property type="entry name" value="LysR_subst-bd"/>
</dbReference>
<proteinExistence type="inferred from homology"/>
<dbReference type="SUPFAM" id="SSF53850">
    <property type="entry name" value="Periplasmic binding protein-like II"/>
    <property type="match status" value="1"/>
</dbReference>
<dbReference type="Pfam" id="PF03466">
    <property type="entry name" value="LysR_substrate"/>
    <property type="match status" value="1"/>
</dbReference>
<dbReference type="GO" id="GO:0043565">
    <property type="term" value="F:sequence-specific DNA binding"/>
    <property type="evidence" value="ECO:0007669"/>
    <property type="project" value="TreeGrafter"/>
</dbReference>
<dbReference type="InterPro" id="IPR036390">
    <property type="entry name" value="WH_DNA-bd_sf"/>
</dbReference>
<dbReference type="SUPFAM" id="SSF46785">
    <property type="entry name" value="Winged helix' DNA-binding domain"/>
    <property type="match status" value="1"/>
</dbReference>
<dbReference type="EMBL" id="CP040428">
    <property type="protein sequence ID" value="QCT18563.1"/>
    <property type="molecule type" value="Genomic_DNA"/>
</dbReference>
<evidence type="ECO:0000313" key="7">
    <source>
        <dbReference type="Proteomes" id="UP000302163"/>
    </source>
</evidence>
<dbReference type="PROSITE" id="PS50931">
    <property type="entry name" value="HTH_LYSR"/>
    <property type="match status" value="1"/>
</dbReference>
<gene>
    <name evidence="6" type="ORF">FEM41_02335</name>
</gene>
<feature type="domain" description="HTH lysR-type" evidence="5">
    <location>
        <begin position="13"/>
        <end position="70"/>
    </location>
</feature>
<dbReference type="PANTHER" id="PTHR30537">
    <property type="entry name" value="HTH-TYPE TRANSCRIPTIONAL REGULATOR"/>
    <property type="match status" value="1"/>
</dbReference>
<keyword evidence="4" id="KW-0804">Transcription</keyword>
<evidence type="ECO:0000256" key="4">
    <source>
        <dbReference type="ARBA" id="ARBA00023163"/>
    </source>
</evidence>
<dbReference type="Proteomes" id="UP000302163">
    <property type="component" value="Chromosome"/>
</dbReference>
<dbReference type="RefSeq" id="WP_138094067.1">
    <property type="nucleotide sequence ID" value="NZ_CP040428.1"/>
</dbReference>
<dbReference type="GO" id="GO:0003700">
    <property type="term" value="F:DNA-binding transcription factor activity"/>
    <property type="evidence" value="ECO:0007669"/>
    <property type="project" value="InterPro"/>
</dbReference>
<dbReference type="InterPro" id="IPR036388">
    <property type="entry name" value="WH-like_DNA-bd_sf"/>
</dbReference>
<sequence length="307" mass="34481">MTRRDNNNNLPLPSLRNIQAFIEVANAGSIHLAAEILNITASAVSHQIAALESFIGKKLFVRSGKGVILTSIGQQYLKDVSGALSIIGRATDQAINDIHHEHLRIHSAPSFGLLWLMIRLDKFRQRHPELQLSLSCSYENLQFARDNIDIDIRHGFSEWPTLSVRTVKHERVMVLAAPEYLASHAIHEPASLLDCDLIHSNSTLINWNHWFAFHDVENHGKSFIFSFDRSYMSLEAARMGMGVILESSLLAADYIRRGLLVPVFDGAFSMPLNAHHFVFPHGADKKEKVALFLAWIGTELQNEDFGV</sequence>
<name>A0A4P8YFD8_9ENTR</name>
<evidence type="ECO:0000259" key="5">
    <source>
        <dbReference type="PROSITE" id="PS50931"/>
    </source>
</evidence>
<reference evidence="6 7" key="1">
    <citation type="submission" date="2019-05" db="EMBL/GenBank/DDBJ databases">
        <title>Complete genome sequence of Izhakiella calystegiae KSNA2, an endophyte isolated from beach morning glory (Calystegia soldanella).</title>
        <authorList>
            <person name="Jiang L."/>
            <person name="Jeong J.C."/>
            <person name="Kim C.Y."/>
            <person name="Kim D.H."/>
            <person name="Kim S.W."/>
            <person name="Lee j."/>
        </authorList>
    </citation>
    <scope>NUCLEOTIDE SEQUENCE [LARGE SCALE GENOMIC DNA]</scope>
    <source>
        <strain evidence="6 7">KSNA2</strain>
    </source>
</reference>
<dbReference type="PANTHER" id="PTHR30537:SF58">
    <property type="entry name" value="HTH-TYPE TRANSCRIPTIONAL REGULATOR PERR"/>
    <property type="match status" value="1"/>
</dbReference>
<dbReference type="Gene3D" id="3.40.190.10">
    <property type="entry name" value="Periplasmic binding protein-like II"/>
    <property type="match status" value="2"/>
</dbReference>
<evidence type="ECO:0000313" key="6">
    <source>
        <dbReference type="EMBL" id="QCT18563.1"/>
    </source>
</evidence>
<organism evidence="6 7">
    <name type="scientific">Jejubacter calystegiae</name>
    <dbReference type="NCBI Taxonomy" id="2579935"/>
    <lineage>
        <taxon>Bacteria</taxon>
        <taxon>Pseudomonadati</taxon>
        <taxon>Pseudomonadota</taxon>
        <taxon>Gammaproteobacteria</taxon>
        <taxon>Enterobacterales</taxon>
        <taxon>Enterobacteriaceae</taxon>
        <taxon>Jejubacter</taxon>
    </lineage>
</organism>
<dbReference type="OrthoDB" id="5526340at2"/>
<keyword evidence="2" id="KW-0805">Transcription regulation</keyword>
<comment type="similarity">
    <text evidence="1">Belongs to the LysR transcriptional regulatory family.</text>
</comment>
<evidence type="ECO:0000256" key="2">
    <source>
        <dbReference type="ARBA" id="ARBA00023015"/>
    </source>
</evidence>
<evidence type="ECO:0000256" key="3">
    <source>
        <dbReference type="ARBA" id="ARBA00023125"/>
    </source>
</evidence>
<dbReference type="Pfam" id="PF00126">
    <property type="entry name" value="HTH_1"/>
    <property type="match status" value="1"/>
</dbReference>
<dbReference type="KEGG" id="izh:FEM41_02335"/>
<dbReference type="AlphaFoldDB" id="A0A4P8YFD8"/>
<dbReference type="InterPro" id="IPR000847">
    <property type="entry name" value="LysR_HTH_N"/>
</dbReference>
<dbReference type="GO" id="GO:0006351">
    <property type="term" value="P:DNA-templated transcription"/>
    <property type="evidence" value="ECO:0007669"/>
    <property type="project" value="TreeGrafter"/>
</dbReference>
<dbReference type="Gene3D" id="1.10.10.10">
    <property type="entry name" value="Winged helix-like DNA-binding domain superfamily/Winged helix DNA-binding domain"/>
    <property type="match status" value="1"/>
</dbReference>
<dbReference type="CDD" id="cd08432">
    <property type="entry name" value="PBP2_GcdR_TrpI_HvrB_AmpR_like"/>
    <property type="match status" value="1"/>
</dbReference>
<evidence type="ECO:0000256" key="1">
    <source>
        <dbReference type="ARBA" id="ARBA00009437"/>
    </source>
</evidence>
<protein>
    <submittedName>
        <fullName evidence="6">LysR family transcriptional regulator</fullName>
    </submittedName>
</protein>
<keyword evidence="7" id="KW-1185">Reference proteome</keyword>
<keyword evidence="3" id="KW-0238">DNA-binding</keyword>
<accession>A0A4P8YFD8</accession>